<reference evidence="14 15" key="1">
    <citation type="submission" date="2019-06" db="EMBL/GenBank/DDBJ databases">
        <title>Sequencing the genomes of 1000 actinobacteria strains.</title>
        <authorList>
            <person name="Klenk H.-P."/>
        </authorList>
    </citation>
    <scope>NUCLEOTIDE SEQUENCE [LARGE SCALE GENOMIC DNA]</scope>
    <source>
        <strain evidence="14 15">DSM 10596</strain>
    </source>
</reference>
<keyword evidence="10 12" id="KW-0408">Iron</keyword>
<feature type="transmembrane region" description="Helical" evidence="12">
    <location>
        <begin position="383"/>
        <end position="404"/>
    </location>
</feature>
<dbReference type="GO" id="GO:0019646">
    <property type="term" value="P:aerobic electron transport chain"/>
    <property type="evidence" value="ECO:0007669"/>
    <property type="project" value="InterPro"/>
</dbReference>
<evidence type="ECO:0000256" key="11">
    <source>
        <dbReference type="ARBA" id="ARBA00023136"/>
    </source>
</evidence>
<evidence type="ECO:0000256" key="2">
    <source>
        <dbReference type="ARBA" id="ARBA00009819"/>
    </source>
</evidence>
<evidence type="ECO:0000256" key="10">
    <source>
        <dbReference type="ARBA" id="ARBA00023004"/>
    </source>
</evidence>
<dbReference type="GO" id="GO:0009055">
    <property type="term" value="F:electron transfer activity"/>
    <property type="evidence" value="ECO:0007669"/>
    <property type="project" value="UniProtKB-UniRule"/>
</dbReference>
<keyword evidence="11 12" id="KW-0472">Membrane</keyword>
<dbReference type="OrthoDB" id="9807042at2"/>
<evidence type="ECO:0000256" key="1">
    <source>
        <dbReference type="ARBA" id="ARBA00004651"/>
    </source>
</evidence>
<feature type="transmembrane region" description="Helical" evidence="12">
    <location>
        <begin position="228"/>
        <end position="247"/>
    </location>
</feature>
<keyword evidence="15" id="KW-1185">Reference proteome</keyword>
<accession>A0A542SN30</accession>
<feature type="transmembrane region" description="Helical" evidence="12">
    <location>
        <begin position="187"/>
        <end position="207"/>
    </location>
</feature>
<dbReference type="PIRSF" id="PIRSF006446">
    <property type="entry name" value="Cyt_quinol_oxidase_1"/>
    <property type="match status" value="1"/>
</dbReference>
<feature type="transmembrane region" description="Helical" evidence="12">
    <location>
        <begin position="91"/>
        <end position="115"/>
    </location>
</feature>
<evidence type="ECO:0000256" key="9">
    <source>
        <dbReference type="ARBA" id="ARBA00022989"/>
    </source>
</evidence>
<dbReference type="InterPro" id="IPR002585">
    <property type="entry name" value="Cyt-d_ubiquinol_oxidase_su_1"/>
</dbReference>
<name>A0A542SN30_9MICO</name>
<proteinExistence type="inferred from homology"/>
<feature type="transmembrane region" description="Helical" evidence="12">
    <location>
        <begin position="435"/>
        <end position="459"/>
    </location>
</feature>
<dbReference type="GO" id="GO:0046872">
    <property type="term" value="F:metal ion binding"/>
    <property type="evidence" value="ECO:0007669"/>
    <property type="project" value="UniProtKB-UniRule"/>
</dbReference>
<gene>
    <name evidence="14" type="ORF">FB389_0688</name>
</gene>
<evidence type="ECO:0000256" key="8">
    <source>
        <dbReference type="ARBA" id="ARBA00022982"/>
    </source>
</evidence>
<keyword evidence="5 12" id="KW-0349">Heme</keyword>
<dbReference type="EMBL" id="VFNV01000001">
    <property type="protein sequence ID" value="TQK76034.1"/>
    <property type="molecule type" value="Genomic_DNA"/>
</dbReference>
<keyword evidence="9 12" id="KW-1133">Transmembrane helix</keyword>
<evidence type="ECO:0000256" key="7">
    <source>
        <dbReference type="ARBA" id="ARBA00022723"/>
    </source>
</evidence>
<comment type="caution">
    <text evidence="14">The sequence shown here is derived from an EMBL/GenBank/DDBJ whole genome shotgun (WGS) entry which is preliminary data.</text>
</comment>
<evidence type="ECO:0000256" key="5">
    <source>
        <dbReference type="ARBA" id="ARBA00022617"/>
    </source>
</evidence>
<evidence type="ECO:0000313" key="15">
    <source>
        <dbReference type="Proteomes" id="UP000316181"/>
    </source>
</evidence>
<dbReference type="GO" id="GO:0005886">
    <property type="term" value="C:plasma membrane"/>
    <property type="evidence" value="ECO:0007669"/>
    <property type="project" value="UniProtKB-SubCell"/>
</dbReference>
<dbReference type="PANTHER" id="PTHR30365:SF15">
    <property type="entry name" value="CYTOCHROME BD UBIQUINOL OXIDASE SUBUNIT 1"/>
    <property type="match status" value="1"/>
</dbReference>
<feature type="region of interest" description="Disordered" evidence="13">
    <location>
        <begin position="476"/>
        <end position="500"/>
    </location>
</feature>
<evidence type="ECO:0000256" key="6">
    <source>
        <dbReference type="ARBA" id="ARBA00022692"/>
    </source>
</evidence>
<comment type="similarity">
    <text evidence="2 12">Belongs to the cytochrome ubiquinol oxidase subunit 1 family.</text>
</comment>
<keyword evidence="7 12" id="KW-0479">Metal-binding</keyword>
<keyword evidence="6 12" id="KW-0812">Transmembrane</keyword>
<dbReference type="AlphaFoldDB" id="A0A542SN30"/>
<feature type="transmembrane region" description="Helical" evidence="12">
    <location>
        <begin position="20"/>
        <end position="41"/>
    </location>
</feature>
<evidence type="ECO:0000256" key="13">
    <source>
        <dbReference type="SAM" id="MobiDB-lite"/>
    </source>
</evidence>
<organism evidence="14 15">
    <name type="scientific">Rarobacter incanus</name>
    <dbReference type="NCBI Taxonomy" id="153494"/>
    <lineage>
        <taxon>Bacteria</taxon>
        <taxon>Bacillati</taxon>
        <taxon>Actinomycetota</taxon>
        <taxon>Actinomycetes</taxon>
        <taxon>Micrococcales</taxon>
        <taxon>Rarobacteraceae</taxon>
        <taxon>Rarobacter</taxon>
    </lineage>
</organism>
<dbReference type="PANTHER" id="PTHR30365">
    <property type="entry name" value="CYTOCHROME D UBIQUINOL OXIDASE"/>
    <property type="match status" value="1"/>
</dbReference>
<evidence type="ECO:0000256" key="4">
    <source>
        <dbReference type="ARBA" id="ARBA00022475"/>
    </source>
</evidence>
<keyword evidence="3 12" id="KW-0813">Transport</keyword>
<dbReference type="Pfam" id="PF01654">
    <property type="entry name" value="Cyt_bd_oxida_I"/>
    <property type="match status" value="1"/>
</dbReference>
<keyword evidence="8 12" id="KW-0249">Electron transport</keyword>
<evidence type="ECO:0000256" key="3">
    <source>
        <dbReference type="ARBA" id="ARBA00022448"/>
    </source>
</evidence>
<feature type="transmembrane region" description="Helical" evidence="12">
    <location>
        <begin position="53"/>
        <end position="71"/>
    </location>
</feature>
<dbReference type="GO" id="GO:0016682">
    <property type="term" value="F:oxidoreductase activity, acting on diphenols and related substances as donors, oxygen as acceptor"/>
    <property type="evidence" value="ECO:0007669"/>
    <property type="project" value="TreeGrafter"/>
</dbReference>
<comment type="subcellular location">
    <subcellularLocation>
        <location evidence="1">Cell membrane</location>
        <topology evidence="1">Multi-pass membrane protein</topology>
    </subcellularLocation>
</comment>
<feature type="transmembrane region" description="Helical" evidence="12">
    <location>
        <begin position="127"/>
        <end position="150"/>
    </location>
</feature>
<keyword evidence="4 12" id="KW-1003">Cell membrane</keyword>
<sequence>MDVLDLARWQFGITTVYHFIFVPLTIGLAPLVAIMQTVWVKTGDDKWLKLTKFFGKLLLINFALGVATGIVQEFQFGMTWSEYSRFVGDIFGAPLAMEALAAFFIESTFLGLWIFGWDRLPKKIHLAMIWAVAVAVNLSALFILAANSWMQHPVGATFNETTGRAGMTSIGDILTNNTLWAAFPHTVTASFLTAATFVAGISAWWMVKKARTGVAKDGTTAKSVYRTGLRFGCWIMIIAGIGVIWSGDSQAKLMFQQQPMKMAAAEALCHTEDGAAFSILTIGDVNNDCEGVTRLISVPGVTSFLANGNFNSTLQGVPELQAQYEQKYGYTDEAGNAISYSPNLMVTYWSFRLMIGFAAGSVALALAGIWLTRKGRVSDNKWLARLGIIAIPTPFLASSFGWIFTEIGRQPWVVAPNPTGVDGVWLLTARGVSPIAPWLVLTSMIVFTLLYGVLAVVWYKLMHRYTIEGAPEHVEDVSPTKIGGKPRTADGDDGPLSFAY</sequence>
<dbReference type="GO" id="GO:0020037">
    <property type="term" value="F:heme binding"/>
    <property type="evidence" value="ECO:0007669"/>
    <property type="project" value="TreeGrafter"/>
</dbReference>
<dbReference type="RefSeq" id="WP_142111351.1">
    <property type="nucleotide sequence ID" value="NZ_BAAATB010000008.1"/>
</dbReference>
<dbReference type="GO" id="GO:0070069">
    <property type="term" value="C:cytochrome complex"/>
    <property type="evidence" value="ECO:0007669"/>
    <property type="project" value="UniProtKB-UniRule"/>
</dbReference>
<evidence type="ECO:0000256" key="12">
    <source>
        <dbReference type="PIRNR" id="PIRNR006446"/>
    </source>
</evidence>
<evidence type="ECO:0000313" key="14">
    <source>
        <dbReference type="EMBL" id="TQK76034.1"/>
    </source>
</evidence>
<dbReference type="Proteomes" id="UP000316181">
    <property type="component" value="Unassembled WGS sequence"/>
</dbReference>
<protein>
    <submittedName>
        <fullName evidence="14">Cytochrome bd-I ubiquinol oxidase subunit 1 apoprotein</fullName>
    </submittedName>
</protein>
<feature type="transmembrane region" description="Helical" evidence="12">
    <location>
        <begin position="349"/>
        <end position="371"/>
    </location>
</feature>